<dbReference type="SUPFAM" id="SSF56954">
    <property type="entry name" value="Outer membrane efflux proteins (OEP)"/>
    <property type="match status" value="1"/>
</dbReference>
<evidence type="ECO:0000256" key="1">
    <source>
        <dbReference type="SAM" id="MobiDB-lite"/>
    </source>
</evidence>
<organism evidence="3 4">
    <name type="scientific">Pseudolysobacter antarcticus</name>
    <dbReference type="NCBI Taxonomy" id="2511995"/>
    <lineage>
        <taxon>Bacteria</taxon>
        <taxon>Pseudomonadati</taxon>
        <taxon>Pseudomonadota</taxon>
        <taxon>Gammaproteobacteria</taxon>
        <taxon>Lysobacterales</taxon>
        <taxon>Rhodanobacteraceae</taxon>
        <taxon>Pseudolysobacter</taxon>
    </lineage>
</organism>
<dbReference type="InterPro" id="IPR010131">
    <property type="entry name" value="MdtP/NodT-like"/>
</dbReference>
<feature type="compositionally biased region" description="Basic and acidic residues" evidence="1">
    <location>
        <begin position="544"/>
        <end position="553"/>
    </location>
</feature>
<name>A0A411HJR2_9GAMM</name>
<proteinExistence type="predicted"/>
<dbReference type="GO" id="GO:0015562">
    <property type="term" value="F:efflux transmembrane transporter activity"/>
    <property type="evidence" value="ECO:0007669"/>
    <property type="project" value="InterPro"/>
</dbReference>
<feature type="chain" id="PRO_5019286420" description="TolC family protein" evidence="2">
    <location>
        <begin position="20"/>
        <end position="553"/>
    </location>
</feature>
<dbReference type="Gene3D" id="1.20.1600.10">
    <property type="entry name" value="Outer membrane efflux proteins (OEP)"/>
    <property type="match status" value="1"/>
</dbReference>
<feature type="signal peptide" evidence="2">
    <location>
        <begin position="1"/>
        <end position="19"/>
    </location>
</feature>
<dbReference type="KEGG" id="xbc:ELE36_10365"/>
<sequence length="553" mass="58906">MNVIPLRPALMLALAGVLAGCATYPAQRGLDETHKLIADRGGAIPPSVGPRDCADQATELAPLVSDPLTPDSAVRIALMCNAELAAEYARLGIARADTFQAARLANPTLTAAALDSSARGGAPQLELGLVQNFTNLLLRGPRTRQAEGEFLRTQQQLANSVLGLAANTKADYYALVGAQQIATVRHAIADALQTSADVAQRFHDAGNLSARGLAEYQAAAGQGLVDARIADRDVAAARVALMLQLGLPAKTAWSVPDRLSLPVTEEDGAEALQTRADQNRLDLAAARQLVVLLTDSEKVTREFRWLGDFSVGVSYERDPDRSRLLGPSLSIQLPIFDQGQGPAARASALKDWGATEQRRLTQAVSGGVELAGRRVDNARQRAEDYRTKIIPQRQTVVARTQEEQNFMLVGVFELFAAKRAEFDAYQGYLEALRDYWVARADLEHAVGASLPSEAHPASATITPQQLLTPAPAMGGMNHMHHAGAAMPGMDMSADPHAGHDASAPPAKNAPTDHSMHDMPGMDMHMPSGDTPPQSPPKSPNTSTADHDHHGATP</sequence>
<dbReference type="EMBL" id="CP035704">
    <property type="protein sequence ID" value="QBB70733.1"/>
    <property type="molecule type" value="Genomic_DNA"/>
</dbReference>
<evidence type="ECO:0008006" key="5">
    <source>
        <dbReference type="Google" id="ProtNLM"/>
    </source>
</evidence>
<dbReference type="PANTHER" id="PTHR30203">
    <property type="entry name" value="OUTER MEMBRANE CATION EFFLUX PROTEIN"/>
    <property type="match status" value="1"/>
</dbReference>
<feature type="compositionally biased region" description="Low complexity" evidence="1">
    <location>
        <begin position="517"/>
        <end position="528"/>
    </location>
</feature>
<reference evidence="3 4" key="1">
    <citation type="submission" date="2019-01" db="EMBL/GenBank/DDBJ databases">
        <title>Pseudolysobacter antarctica gen. nov., sp. nov., isolated from Fildes Peninsula, Antarctica.</title>
        <authorList>
            <person name="Wei Z."/>
            <person name="Peng F."/>
        </authorList>
    </citation>
    <scope>NUCLEOTIDE SEQUENCE [LARGE SCALE GENOMIC DNA]</scope>
    <source>
        <strain evidence="3 4">AQ6-296</strain>
    </source>
</reference>
<dbReference type="OrthoDB" id="237412at2"/>
<evidence type="ECO:0000256" key="2">
    <source>
        <dbReference type="SAM" id="SignalP"/>
    </source>
</evidence>
<feature type="region of interest" description="Disordered" evidence="1">
    <location>
        <begin position="481"/>
        <end position="553"/>
    </location>
</feature>
<gene>
    <name evidence="3" type="ORF">ELE36_10365</name>
</gene>
<dbReference type="RefSeq" id="WP_129833054.1">
    <property type="nucleotide sequence ID" value="NZ_CP035704.1"/>
</dbReference>
<dbReference type="Proteomes" id="UP000291562">
    <property type="component" value="Chromosome"/>
</dbReference>
<dbReference type="PROSITE" id="PS51257">
    <property type="entry name" value="PROKAR_LIPOPROTEIN"/>
    <property type="match status" value="1"/>
</dbReference>
<evidence type="ECO:0000313" key="4">
    <source>
        <dbReference type="Proteomes" id="UP000291562"/>
    </source>
</evidence>
<accession>A0A411HJR2</accession>
<keyword evidence="2" id="KW-0732">Signal</keyword>
<evidence type="ECO:0000313" key="3">
    <source>
        <dbReference type="EMBL" id="QBB70733.1"/>
    </source>
</evidence>
<keyword evidence="4" id="KW-1185">Reference proteome</keyword>
<dbReference type="AlphaFoldDB" id="A0A411HJR2"/>
<protein>
    <recommendedName>
        <fullName evidence="5">TolC family protein</fullName>
    </recommendedName>
</protein>
<dbReference type="PANTHER" id="PTHR30203:SF24">
    <property type="entry name" value="BLR4935 PROTEIN"/>
    <property type="match status" value="1"/>
</dbReference>